<dbReference type="GO" id="GO:0003723">
    <property type="term" value="F:RNA binding"/>
    <property type="evidence" value="ECO:0007669"/>
    <property type="project" value="InterPro"/>
</dbReference>
<reference evidence="2" key="1">
    <citation type="submission" date="2017-02" db="EMBL/GenBank/DDBJ databases">
        <authorList>
            <person name="Varghese N."/>
            <person name="Submissions S."/>
        </authorList>
    </citation>
    <scope>NUCLEOTIDE SEQUENCE [LARGE SCALE GENOMIC DNA]</scope>
    <source>
        <strain evidence="2">ATCC 25662</strain>
    </source>
</reference>
<accession>A0A1T4NP86</accession>
<dbReference type="OrthoDB" id="1655812at2"/>
<protein>
    <submittedName>
        <fullName evidence="1">Toxin ToxN, type III toxin-antitoxin system</fullName>
    </submittedName>
</protein>
<gene>
    <name evidence="1" type="ORF">SAMN02745191_1727</name>
</gene>
<dbReference type="InterPro" id="IPR025911">
    <property type="entry name" value="ToxN/AbiQ_toxin"/>
</dbReference>
<dbReference type="GO" id="GO:0004521">
    <property type="term" value="F:RNA endonuclease activity"/>
    <property type="evidence" value="ECO:0007669"/>
    <property type="project" value="InterPro"/>
</dbReference>
<dbReference type="InterPro" id="IPR053735">
    <property type="entry name" value="Type_III_TA_endoRNase"/>
</dbReference>
<dbReference type="Proteomes" id="UP000243297">
    <property type="component" value="Unassembled WGS sequence"/>
</dbReference>
<dbReference type="AlphaFoldDB" id="A0A1T4NP86"/>
<dbReference type="Pfam" id="PF13958">
    <property type="entry name" value="ToxN_toxin"/>
    <property type="match status" value="1"/>
</dbReference>
<organism evidence="1 2">
    <name type="scientific">Anaerorhabdus furcosa</name>
    <dbReference type="NCBI Taxonomy" id="118967"/>
    <lineage>
        <taxon>Bacteria</taxon>
        <taxon>Bacillati</taxon>
        <taxon>Bacillota</taxon>
        <taxon>Erysipelotrichia</taxon>
        <taxon>Erysipelotrichales</taxon>
        <taxon>Erysipelotrichaceae</taxon>
        <taxon>Anaerorhabdus</taxon>
    </lineage>
</organism>
<keyword evidence="2" id="KW-1185">Reference proteome</keyword>
<proteinExistence type="predicted"/>
<dbReference type="RefSeq" id="WP_078712113.1">
    <property type="nucleotide sequence ID" value="NZ_FUWY01000004.1"/>
</dbReference>
<sequence length="169" mass="20473">MHLYKADKNYIDYLSSKDSKVMDNKDPLIRPYWFFEIELDNHRFAVPLSSPKEASRTSFNQFSMIRVKENSEDFGRLYFINMIPFDERLFTSIDKLKQQYDRKYESLLYKQSNELMKQITTIQNRARNVFNARYDTKHKKHNMLVANSCNFKKCIEYMNEYLSKINEIK</sequence>
<name>A0A1T4NP86_9FIRM</name>
<dbReference type="Gene3D" id="3.10.129.130">
    <property type="match status" value="1"/>
</dbReference>
<evidence type="ECO:0000313" key="2">
    <source>
        <dbReference type="Proteomes" id="UP000243297"/>
    </source>
</evidence>
<evidence type="ECO:0000313" key="1">
    <source>
        <dbReference type="EMBL" id="SJZ81130.1"/>
    </source>
</evidence>
<dbReference type="EMBL" id="FUWY01000004">
    <property type="protein sequence ID" value="SJZ81130.1"/>
    <property type="molecule type" value="Genomic_DNA"/>
</dbReference>